<evidence type="ECO:0000313" key="10">
    <source>
        <dbReference type="EMBL" id="KFB52513.1"/>
    </source>
</evidence>
<evidence type="ECO:0000313" key="11">
    <source>
        <dbReference type="EnsemblMetazoa" id="ASIC020760-PA"/>
    </source>
</evidence>
<evidence type="ECO:0000256" key="3">
    <source>
        <dbReference type="ARBA" id="ARBA00022588"/>
    </source>
</evidence>
<dbReference type="SMART" id="SM00020">
    <property type="entry name" value="Tryp_SPc"/>
    <property type="match status" value="1"/>
</dbReference>
<evidence type="ECO:0000256" key="7">
    <source>
        <dbReference type="ARBA" id="ARBA00023180"/>
    </source>
</evidence>
<dbReference type="GO" id="GO:0004252">
    <property type="term" value="F:serine-type endopeptidase activity"/>
    <property type="evidence" value="ECO:0007669"/>
    <property type="project" value="InterPro"/>
</dbReference>
<feature type="domain" description="Peptidase S1" evidence="9">
    <location>
        <begin position="1"/>
        <end position="223"/>
    </location>
</feature>
<dbReference type="AlphaFoldDB" id="A0A084WQL9"/>
<dbReference type="InterPro" id="IPR009003">
    <property type="entry name" value="Peptidase_S1_PA"/>
</dbReference>
<reference evidence="10 12" key="1">
    <citation type="journal article" date="2014" name="BMC Genomics">
        <title>Genome sequence of Anopheles sinensis provides insight into genetics basis of mosquito competence for malaria parasites.</title>
        <authorList>
            <person name="Zhou D."/>
            <person name="Zhang D."/>
            <person name="Ding G."/>
            <person name="Shi L."/>
            <person name="Hou Q."/>
            <person name="Ye Y."/>
            <person name="Xu Y."/>
            <person name="Zhou H."/>
            <person name="Xiong C."/>
            <person name="Li S."/>
            <person name="Yu J."/>
            <person name="Hong S."/>
            <person name="Yu X."/>
            <person name="Zou P."/>
            <person name="Chen C."/>
            <person name="Chang X."/>
            <person name="Wang W."/>
            <person name="Lv Y."/>
            <person name="Sun Y."/>
            <person name="Ma L."/>
            <person name="Shen B."/>
            <person name="Zhu C."/>
        </authorList>
    </citation>
    <scope>NUCLEOTIDE SEQUENCE [LARGE SCALE GENOMIC DNA]</scope>
</reference>
<dbReference type="GO" id="GO:0045087">
    <property type="term" value="P:innate immune response"/>
    <property type="evidence" value="ECO:0007669"/>
    <property type="project" value="UniProtKB-KW"/>
</dbReference>
<keyword evidence="2" id="KW-0964">Secreted</keyword>
<dbReference type="EMBL" id="KE525396">
    <property type="protein sequence ID" value="KFB52513.1"/>
    <property type="molecule type" value="Genomic_DNA"/>
</dbReference>
<evidence type="ECO:0000313" key="12">
    <source>
        <dbReference type="Proteomes" id="UP000030765"/>
    </source>
</evidence>
<dbReference type="EnsemblMetazoa" id="ASIC020760-RA">
    <property type="protein sequence ID" value="ASIC020760-PA"/>
    <property type="gene ID" value="ASIC020760"/>
</dbReference>
<comment type="similarity">
    <text evidence="8">Belongs to the peptidase S1 family. CLIP subfamily.</text>
</comment>
<dbReference type="InterPro" id="IPR001254">
    <property type="entry name" value="Trypsin_dom"/>
</dbReference>
<keyword evidence="5" id="KW-0391">Immunity</keyword>
<evidence type="ECO:0000256" key="6">
    <source>
        <dbReference type="ARBA" id="ARBA00023157"/>
    </source>
</evidence>
<keyword evidence="3" id="KW-0399">Innate immunity</keyword>
<evidence type="ECO:0000259" key="9">
    <source>
        <dbReference type="PROSITE" id="PS50240"/>
    </source>
</evidence>
<dbReference type="GO" id="GO:0005576">
    <property type="term" value="C:extracellular region"/>
    <property type="evidence" value="ECO:0007669"/>
    <property type="project" value="UniProtKB-SubCell"/>
</dbReference>
<dbReference type="Gene3D" id="2.40.10.10">
    <property type="entry name" value="Trypsin-like serine proteases"/>
    <property type="match status" value="2"/>
</dbReference>
<dbReference type="SUPFAM" id="SSF50494">
    <property type="entry name" value="Trypsin-like serine proteases"/>
    <property type="match status" value="1"/>
</dbReference>
<dbReference type="PANTHER" id="PTHR24256">
    <property type="entry name" value="TRYPTASE-RELATED"/>
    <property type="match status" value="1"/>
</dbReference>
<dbReference type="InterPro" id="IPR051487">
    <property type="entry name" value="Ser/Thr_Proteases_Immune/Dev"/>
</dbReference>
<comment type="subcellular location">
    <subcellularLocation>
        <location evidence="1">Secreted</location>
    </subcellularLocation>
</comment>
<proteinExistence type="inferred from homology"/>
<dbReference type="PRINTS" id="PR00722">
    <property type="entry name" value="CHYMOTRYPSIN"/>
</dbReference>
<dbReference type="InterPro" id="IPR018114">
    <property type="entry name" value="TRYPSIN_HIS"/>
</dbReference>
<organism evidence="10">
    <name type="scientific">Anopheles sinensis</name>
    <name type="common">Mosquito</name>
    <dbReference type="NCBI Taxonomy" id="74873"/>
    <lineage>
        <taxon>Eukaryota</taxon>
        <taxon>Metazoa</taxon>
        <taxon>Ecdysozoa</taxon>
        <taxon>Arthropoda</taxon>
        <taxon>Hexapoda</taxon>
        <taxon>Insecta</taxon>
        <taxon>Pterygota</taxon>
        <taxon>Neoptera</taxon>
        <taxon>Endopterygota</taxon>
        <taxon>Diptera</taxon>
        <taxon>Nematocera</taxon>
        <taxon>Culicoidea</taxon>
        <taxon>Culicidae</taxon>
        <taxon>Anophelinae</taxon>
        <taxon>Anopheles</taxon>
    </lineage>
</organism>
<name>A0A084WQL9_ANOSI</name>
<sequence length="224" mass="24631">MALLRSSGLWICGGTLINERYVLTAAHCVRNRELEYVRLGELDLNQTIDCEPQSDFCAAEPQDIAIERVIIHEEYNSRRKVNDIALLRLAKPALLNDITPAMETALSTFLVAGWGSTENSLFSDKLQFTLVNLVTKDDCLTRLQEEAGNVRLYDTQVCAIGARALSDNCVGDSGGPLKTVSKTARIVQYGVVSFGLASCGKKTAPGVYTRVESYIDWILGKLEP</sequence>
<evidence type="ECO:0000256" key="1">
    <source>
        <dbReference type="ARBA" id="ARBA00004613"/>
    </source>
</evidence>
<dbReference type="GO" id="GO:0006508">
    <property type="term" value="P:proteolysis"/>
    <property type="evidence" value="ECO:0007669"/>
    <property type="project" value="InterPro"/>
</dbReference>
<reference evidence="11" key="2">
    <citation type="submission" date="2020-05" db="UniProtKB">
        <authorList>
            <consortium name="EnsemblMetazoa"/>
        </authorList>
    </citation>
    <scope>IDENTIFICATION</scope>
</reference>
<dbReference type="Pfam" id="PF00089">
    <property type="entry name" value="Trypsin"/>
    <property type="match status" value="1"/>
</dbReference>
<keyword evidence="4" id="KW-0732">Signal</keyword>
<dbReference type="VEuPathDB" id="VectorBase:ASIS012639"/>
<dbReference type="FunFam" id="2.40.10.10:FF:000028">
    <property type="entry name" value="Serine protease easter"/>
    <property type="match status" value="1"/>
</dbReference>
<keyword evidence="7" id="KW-0325">Glycoprotein</keyword>
<dbReference type="Proteomes" id="UP000030765">
    <property type="component" value="Unassembled WGS sequence"/>
</dbReference>
<dbReference type="STRING" id="74873.A0A084WQL9"/>
<evidence type="ECO:0000256" key="4">
    <source>
        <dbReference type="ARBA" id="ARBA00022729"/>
    </source>
</evidence>
<evidence type="ECO:0000256" key="8">
    <source>
        <dbReference type="ARBA" id="ARBA00024195"/>
    </source>
</evidence>
<dbReference type="PROSITE" id="PS00134">
    <property type="entry name" value="TRYPSIN_HIS"/>
    <property type="match status" value="1"/>
</dbReference>
<dbReference type="InterPro" id="IPR043504">
    <property type="entry name" value="Peptidase_S1_PA_chymotrypsin"/>
</dbReference>
<dbReference type="OMA" id="PNENCGH"/>
<evidence type="ECO:0000256" key="5">
    <source>
        <dbReference type="ARBA" id="ARBA00022859"/>
    </source>
</evidence>
<dbReference type="PROSITE" id="PS50240">
    <property type="entry name" value="TRYPSIN_DOM"/>
    <property type="match status" value="1"/>
</dbReference>
<evidence type="ECO:0000256" key="2">
    <source>
        <dbReference type="ARBA" id="ARBA00022525"/>
    </source>
</evidence>
<dbReference type="InterPro" id="IPR001314">
    <property type="entry name" value="Peptidase_S1A"/>
</dbReference>
<dbReference type="OrthoDB" id="547031at2759"/>
<dbReference type="CDD" id="cd00190">
    <property type="entry name" value="Tryp_SPc"/>
    <property type="match status" value="1"/>
</dbReference>
<gene>
    <name evidence="10" type="ORF">ZHAS_00020760</name>
</gene>
<dbReference type="EMBL" id="ATLV01025639">
    <property type="status" value="NOT_ANNOTATED_CDS"/>
    <property type="molecule type" value="Genomic_DNA"/>
</dbReference>
<keyword evidence="6" id="KW-1015">Disulfide bond</keyword>
<protein>
    <submittedName>
        <fullName evidence="10">AGAP009220-PA-like protein</fullName>
    </submittedName>
</protein>
<dbReference type="VEuPathDB" id="VectorBase:ASIC020760"/>
<keyword evidence="12" id="KW-1185">Reference proteome</keyword>
<accession>A0A084WQL9</accession>